<proteinExistence type="predicted"/>
<reference evidence="2" key="1">
    <citation type="journal article" date="2021" name="Proc. Natl. Acad. Sci. U.S.A.">
        <title>A Catalog of Tens of Thousands of Viruses from Human Metagenomes Reveals Hidden Associations with Chronic Diseases.</title>
        <authorList>
            <person name="Tisza M.J."/>
            <person name="Buck C.B."/>
        </authorList>
    </citation>
    <scope>NUCLEOTIDE SEQUENCE</scope>
    <source>
        <strain evidence="2">CtKkB1</strain>
    </source>
</reference>
<keyword evidence="1" id="KW-1133">Transmembrane helix</keyword>
<protein>
    <submittedName>
        <fullName evidence="2">HIRAN domain</fullName>
    </submittedName>
</protein>
<keyword evidence="1" id="KW-0812">Transmembrane</keyword>
<evidence type="ECO:0000256" key="1">
    <source>
        <dbReference type="SAM" id="Phobius"/>
    </source>
</evidence>
<feature type="transmembrane region" description="Helical" evidence="1">
    <location>
        <begin position="7"/>
        <end position="27"/>
    </location>
</feature>
<dbReference type="Gene3D" id="3.30.70.2330">
    <property type="match status" value="1"/>
</dbReference>
<name>A0A8S5V4G8_9CAUD</name>
<keyword evidence="1" id="KW-0472">Membrane</keyword>
<dbReference type="EMBL" id="BK016195">
    <property type="protein sequence ID" value="DAG01598.1"/>
    <property type="molecule type" value="Genomic_DNA"/>
</dbReference>
<sequence>MAKGKKKVSWVLIIAVMFILGGIMALIEKIKESAHPILFAVLIVVGLVAVAVCVFLILRHAKKKKDAAIDSVDIPDRAVPDSEPVKPAETGSGPLFIPEKDKQNFHFLPNVIDGKALKYSYEAHLVMLPDVCGVADLIGKTGKSLDIVLEPENEYDSRAVALYLEGKKIGYVHKGRLQDMIHDWLERGDKMLCCLKRLTAEDAYFLIGFYKDLDYFKGRTFKLIGVTKKDGEGISRARNAEVLSPGDSVWVFVDDDKYIVTDGPLDFGELPKAAIEYAEGASRIVGKVEECDFDDNGKPEIYVTIYPIK</sequence>
<evidence type="ECO:0000313" key="2">
    <source>
        <dbReference type="EMBL" id="DAG01598.1"/>
    </source>
</evidence>
<accession>A0A8S5V4G8</accession>
<organism evidence="2">
    <name type="scientific">Myoviridae sp. ctKkB1</name>
    <dbReference type="NCBI Taxonomy" id="2825081"/>
    <lineage>
        <taxon>Viruses</taxon>
        <taxon>Duplodnaviria</taxon>
        <taxon>Heunggongvirae</taxon>
        <taxon>Uroviricota</taxon>
        <taxon>Caudoviricetes</taxon>
    </lineage>
</organism>
<feature type="transmembrane region" description="Helical" evidence="1">
    <location>
        <begin position="33"/>
        <end position="58"/>
    </location>
</feature>